<protein>
    <submittedName>
        <fullName evidence="1">Uncharacterized protein</fullName>
    </submittedName>
</protein>
<evidence type="ECO:0000313" key="2">
    <source>
        <dbReference type="Proteomes" id="UP000585614"/>
    </source>
</evidence>
<comment type="caution">
    <text evidence="1">The sequence shown here is derived from an EMBL/GenBank/DDBJ whole genome shotgun (WGS) entry which is preliminary data.</text>
</comment>
<reference evidence="1 2" key="1">
    <citation type="journal article" date="2020" name="Nature">
        <title>Six reference-quality genomes reveal evolution of bat adaptations.</title>
        <authorList>
            <person name="Jebb D."/>
            <person name="Huang Z."/>
            <person name="Pippel M."/>
            <person name="Hughes G.M."/>
            <person name="Lavrichenko K."/>
            <person name="Devanna P."/>
            <person name="Winkler S."/>
            <person name="Jermiin L.S."/>
            <person name="Skirmuntt E.C."/>
            <person name="Katzourakis A."/>
            <person name="Burkitt-Gray L."/>
            <person name="Ray D.A."/>
            <person name="Sullivan K.A.M."/>
            <person name="Roscito J.G."/>
            <person name="Kirilenko B.M."/>
            <person name="Davalos L.M."/>
            <person name="Corthals A.P."/>
            <person name="Power M.L."/>
            <person name="Jones G."/>
            <person name="Ransome R.D."/>
            <person name="Dechmann D.K.N."/>
            <person name="Locatelli A.G."/>
            <person name="Puechmaille S.J."/>
            <person name="Fedrigo O."/>
            <person name="Jarvis E.D."/>
            <person name="Hiller M."/>
            <person name="Vernes S.C."/>
            <person name="Myers E.W."/>
            <person name="Teeling E.C."/>
        </authorList>
    </citation>
    <scope>NUCLEOTIDE SEQUENCE [LARGE SCALE GENOMIC DNA]</scope>
    <source>
        <strain evidence="1">MRhiFer1</strain>
        <tissue evidence="1">Lung</tissue>
    </source>
</reference>
<proteinExistence type="predicted"/>
<name>A0A7J7V838_RHIFE</name>
<accession>A0A7J7V838</accession>
<evidence type="ECO:0000313" key="1">
    <source>
        <dbReference type="EMBL" id="KAF6321303.1"/>
    </source>
</evidence>
<organism evidence="1 2">
    <name type="scientific">Rhinolophus ferrumequinum</name>
    <name type="common">Greater horseshoe bat</name>
    <dbReference type="NCBI Taxonomy" id="59479"/>
    <lineage>
        <taxon>Eukaryota</taxon>
        <taxon>Metazoa</taxon>
        <taxon>Chordata</taxon>
        <taxon>Craniata</taxon>
        <taxon>Vertebrata</taxon>
        <taxon>Euteleostomi</taxon>
        <taxon>Mammalia</taxon>
        <taxon>Eutheria</taxon>
        <taxon>Laurasiatheria</taxon>
        <taxon>Chiroptera</taxon>
        <taxon>Yinpterochiroptera</taxon>
        <taxon>Rhinolophoidea</taxon>
        <taxon>Rhinolophidae</taxon>
        <taxon>Rhinolophinae</taxon>
        <taxon>Rhinolophus</taxon>
    </lineage>
</organism>
<dbReference type="EMBL" id="JACAGC010000014">
    <property type="protein sequence ID" value="KAF6321303.1"/>
    <property type="molecule type" value="Genomic_DNA"/>
</dbReference>
<dbReference type="Proteomes" id="UP000585614">
    <property type="component" value="Unassembled WGS sequence"/>
</dbReference>
<gene>
    <name evidence="1" type="ORF">mRhiFer1_008432</name>
</gene>
<sequence>MNKSLWEQEMRKDIWVRLQKPETNLVVFHVSAHKASTAPGNQGEGALAKIGALATDPSVGTTEWVHQKSGHHSVQVGWCTAKEAELALKYSDLVNVVIEWSFHVPHKPTGSWVGGIGKMLSLNNRQGIDWKTYFD</sequence>
<dbReference type="AlphaFoldDB" id="A0A7J7V838"/>